<dbReference type="SUPFAM" id="SSF53720">
    <property type="entry name" value="ALDH-like"/>
    <property type="match status" value="1"/>
</dbReference>
<dbReference type="PROSITE" id="PS00687">
    <property type="entry name" value="ALDEHYDE_DEHYDR_GLU"/>
    <property type="match status" value="1"/>
</dbReference>
<organism evidence="6 7">
    <name type="scientific">Niveispirillum lacus</name>
    <dbReference type="NCBI Taxonomy" id="1981099"/>
    <lineage>
        <taxon>Bacteria</taxon>
        <taxon>Pseudomonadati</taxon>
        <taxon>Pseudomonadota</taxon>
        <taxon>Alphaproteobacteria</taxon>
        <taxon>Rhodospirillales</taxon>
        <taxon>Azospirillaceae</taxon>
        <taxon>Niveispirillum</taxon>
    </lineage>
</organism>
<protein>
    <submittedName>
        <fullName evidence="6">Aldehyde dehydrogenase</fullName>
    </submittedName>
</protein>
<dbReference type="CDD" id="cd07099">
    <property type="entry name" value="ALDH_DDALDH"/>
    <property type="match status" value="1"/>
</dbReference>
<dbReference type="EMBL" id="NOXU01000032">
    <property type="protein sequence ID" value="OYQ31627.1"/>
    <property type="molecule type" value="Genomic_DNA"/>
</dbReference>
<dbReference type="AlphaFoldDB" id="A0A255YQX7"/>
<reference evidence="6 7" key="1">
    <citation type="submission" date="2017-07" db="EMBL/GenBank/DDBJ databases">
        <title>Niveispirillum cyanobacteriorum sp. nov., isolated from cyanobacterial aggregates in a eutrophic lake.</title>
        <authorList>
            <person name="Cai H."/>
        </authorList>
    </citation>
    <scope>NUCLEOTIDE SEQUENCE [LARGE SCALE GENOMIC DNA]</scope>
    <source>
        <strain evidence="7">TH1-14</strain>
    </source>
</reference>
<evidence type="ECO:0000313" key="7">
    <source>
        <dbReference type="Proteomes" id="UP000216998"/>
    </source>
</evidence>
<dbReference type="Pfam" id="PF00171">
    <property type="entry name" value="Aldedh"/>
    <property type="match status" value="1"/>
</dbReference>
<evidence type="ECO:0000259" key="5">
    <source>
        <dbReference type="Pfam" id="PF00171"/>
    </source>
</evidence>
<keyword evidence="7" id="KW-1185">Reference proteome</keyword>
<keyword evidence="2 4" id="KW-0560">Oxidoreductase</keyword>
<dbReference type="Proteomes" id="UP000216998">
    <property type="component" value="Unassembled WGS sequence"/>
</dbReference>
<comment type="caution">
    <text evidence="6">The sequence shown here is derived from an EMBL/GenBank/DDBJ whole genome shotgun (WGS) entry which is preliminary data.</text>
</comment>
<dbReference type="InterPro" id="IPR016163">
    <property type="entry name" value="Ald_DH_C"/>
</dbReference>
<dbReference type="PANTHER" id="PTHR11699">
    <property type="entry name" value="ALDEHYDE DEHYDROGENASE-RELATED"/>
    <property type="match status" value="1"/>
</dbReference>
<dbReference type="Gene3D" id="3.40.605.10">
    <property type="entry name" value="Aldehyde Dehydrogenase, Chain A, domain 1"/>
    <property type="match status" value="1"/>
</dbReference>
<dbReference type="FunFam" id="3.40.309.10:FF:000009">
    <property type="entry name" value="Aldehyde dehydrogenase A"/>
    <property type="match status" value="1"/>
</dbReference>
<dbReference type="OrthoDB" id="9772584at2"/>
<feature type="active site" evidence="3">
    <location>
        <position position="227"/>
    </location>
</feature>
<evidence type="ECO:0000256" key="4">
    <source>
        <dbReference type="RuleBase" id="RU003345"/>
    </source>
</evidence>
<gene>
    <name evidence="6" type="ORF">CHU95_21050</name>
</gene>
<name>A0A255YQX7_9PROT</name>
<comment type="similarity">
    <text evidence="1 4">Belongs to the aldehyde dehydrogenase family.</text>
</comment>
<evidence type="ECO:0000256" key="3">
    <source>
        <dbReference type="PROSITE-ProRule" id="PRU10007"/>
    </source>
</evidence>
<dbReference type="Gene3D" id="3.40.309.10">
    <property type="entry name" value="Aldehyde Dehydrogenase, Chain A, domain 2"/>
    <property type="match status" value="1"/>
</dbReference>
<dbReference type="InterPro" id="IPR015590">
    <property type="entry name" value="Aldehyde_DH_dom"/>
</dbReference>
<feature type="domain" description="Aldehyde dehydrogenase" evidence="5">
    <location>
        <begin position="3"/>
        <end position="449"/>
    </location>
</feature>
<evidence type="ECO:0000313" key="6">
    <source>
        <dbReference type="EMBL" id="OYQ31627.1"/>
    </source>
</evidence>
<dbReference type="InterPro" id="IPR016162">
    <property type="entry name" value="Ald_DH_N"/>
</dbReference>
<dbReference type="GO" id="GO:0016620">
    <property type="term" value="F:oxidoreductase activity, acting on the aldehyde or oxo group of donors, NAD or NADP as acceptor"/>
    <property type="evidence" value="ECO:0007669"/>
    <property type="project" value="InterPro"/>
</dbReference>
<dbReference type="InterPro" id="IPR016161">
    <property type="entry name" value="Ald_DH/histidinol_DH"/>
</dbReference>
<proteinExistence type="inferred from homology"/>
<accession>A0A255YQX7</accession>
<evidence type="ECO:0000256" key="1">
    <source>
        <dbReference type="ARBA" id="ARBA00009986"/>
    </source>
</evidence>
<dbReference type="RefSeq" id="WP_094458309.1">
    <property type="nucleotide sequence ID" value="NZ_NOXU01000032.1"/>
</dbReference>
<dbReference type="InterPro" id="IPR029510">
    <property type="entry name" value="Ald_DH_CS_GLU"/>
</dbReference>
<evidence type="ECO:0000256" key="2">
    <source>
        <dbReference type="ARBA" id="ARBA00023002"/>
    </source>
</evidence>
<sequence>MEIPVRNPRTGEQDGRVAVVGAATVLATASRLRLAQKGWQALGLAGRVVALRRFAEALGQHQDGLAAALAVDTGRARIARMEVEGVRGAIAGWCATVPETLPGAWIQGRSNPAIRHAAHWVPYGLVGVISPWNFPLTLSLIDAVPALLAGCSVMIKPSEVTPRFADPLAAAIMEAGLAHVLALVRGDATTGQALVDAVDCVCFTGSVPTGRKVAVQAAQRLIPAFLELGGKDPMIILEGADLDNAVTAALRGSVLATGQACQSIERIYVAAPIHDAFVDRLVAAASQVRLNTPDISRGELGPIIFDKQADILRQQIADARAKGARILTGGAVEDHGGFWLRPTVMTHVHHEMAVMREETFGPILPVMPFDSVEQAVTLANDSQYGLSAAVFAADLDQAAAVGRQLVAGAVSLNDAALTALFHEAPKQSFRDSGLGPSRMGLDGYTRFFRRQALIAQTGRPAPLSAFAEDAGG</sequence>